<keyword evidence="3" id="KW-1185">Reference proteome</keyword>
<sequence length="240" mass="27465">MEEVLIPTLGDFVRMRRTRAGWRTQQELAECIPCAPGYLAAIEQNSKVPSEKILAKLAELLRLTDSERRHLYLLAETTLPVAGADLSDVRLETVVSAIDYPAAFWRHWRVVASNEAFRTMWPGLSEATSLLVWLLADPWAKRVTPNWEWEVEVAVGQFRHYAAVAEHRPVAEDMLATLRPYATFRYWWATNVVYEYRPDPRRRVWNPYGGDDGSGAETLLRLVDMRVENSELLLTLAIPG</sequence>
<dbReference type="RefSeq" id="WP_157552176.1">
    <property type="nucleotide sequence ID" value="NZ_JABELX010000005.1"/>
</dbReference>
<dbReference type="Pfam" id="PF17765">
    <property type="entry name" value="MLTR_LBD"/>
    <property type="match status" value="1"/>
</dbReference>
<dbReference type="Pfam" id="PF13560">
    <property type="entry name" value="HTH_31"/>
    <property type="match status" value="1"/>
</dbReference>
<accession>A0A849BXL6</accession>
<reference evidence="2 3" key="1">
    <citation type="submission" date="2020-05" db="EMBL/GenBank/DDBJ databases">
        <title>MicrobeNet Type strains.</title>
        <authorList>
            <person name="Nicholson A.C."/>
        </authorList>
    </citation>
    <scope>NUCLEOTIDE SEQUENCE [LARGE SCALE GENOMIC DNA]</scope>
    <source>
        <strain evidence="2 3">JCM 3224</strain>
    </source>
</reference>
<feature type="domain" description="HTH cro/C1-type" evidence="1">
    <location>
        <begin position="13"/>
        <end position="68"/>
    </location>
</feature>
<proteinExistence type="predicted"/>
<dbReference type="InterPro" id="IPR010982">
    <property type="entry name" value="Lambda_DNA-bd_dom_sf"/>
</dbReference>
<evidence type="ECO:0000259" key="1">
    <source>
        <dbReference type="PROSITE" id="PS50943"/>
    </source>
</evidence>
<dbReference type="SUPFAM" id="SSF47413">
    <property type="entry name" value="lambda repressor-like DNA-binding domains"/>
    <property type="match status" value="1"/>
</dbReference>
<dbReference type="AlphaFoldDB" id="A0A849BXL6"/>
<dbReference type="PANTHER" id="PTHR35010">
    <property type="entry name" value="BLL4672 PROTEIN-RELATED"/>
    <property type="match status" value="1"/>
</dbReference>
<dbReference type="PROSITE" id="PS50943">
    <property type="entry name" value="HTH_CROC1"/>
    <property type="match status" value="1"/>
</dbReference>
<dbReference type="Gene3D" id="1.10.260.40">
    <property type="entry name" value="lambda repressor-like DNA-binding domains"/>
    <property type="match status" value="1"/>
</dbReference>
<dbReference type="PANTHER" id="PTHR35010:SF3">
    <property type="entry name" value="BLL4873 PROTEIN"/>
    <property type="match status" value="1"/>
</dbReference>
<dbReference type="EMBL" id="JABELX010000005">
    <property type="protein sequence ID" value="NNH71313.1"/>
    <property type="molecule type" value="Genomic_DNA"/>
</dbReference>
<dbReference type="Proteomes" id="UP000586827">
    <property type="component" value="Unassembled WGS sequence"/>
</dbReference>
<name>A0A849BXL6_9NOCA</name>
<protein>
    <submittedName>
        <fullName evidence="2">Helix-turn-helix domain-containing protein</fullName>
    </submittedName>
</protein>
<dbReference type="Gene3D" id="3.30.450.180">
    <property type="match status" value="1"/>
</dbReference>
<gene>
    <name evidence="2" type="ORF">HLB23_15825</name>
</gene>
<dbReference type="GO" id="GO:0003677">
    <property type="term" value="F:DNA binding"/>
    <property type="evidence" value="ECO:0007669"/>
    <property type="project" value="InterPro"/>
</dbReference>
<dbReference type="InterPro" id="IPR041413">
    <property type="entry name" value="MLTR_LBD"/>
</dbReference>
<dbReference type="CDD" id="cd00093">
    <property type="entry name" value="HTH_XRE"/>
    <property type="match status" value="1"/>
</dbReference>
<evidence type="ECO:0000313" key="2">
    <source>
        <dbReference type="EMBL" id="NNH71313.1"/>
    </source>
</evidence>
<organism evidence="2 3">
    <name type="scientific">Nocardia uniformis</name>
    <dbReference type="NCBI Taxonomy" id="53432"/>
    <lineage>
        <taxon>Bacteria</taxon>
        <taxon>Bacillati</taxon>
        <taxon>Actinomycetota</taxon>
        <taxon>Actinomycetes</taxon>
        <taxon>Mycobacteriales</taxon>
        <taxon>Nocardiaceae</taxon>
        <taxon>Nocardia</taxon>
    </lineage>
</organism>
<dbReference type="InterPro" id="IPR001387">
    <property type="entry name" value="Cro/C1-type_HTH"/>
</dbReference>
<comment type="caution">
    <text evidence="2">The sequence shown here is derived from an EMBL/GenBank/DDBJ whole genome shotgun (WGS) entry which is preliminary data.</text>
</comment>
<dbReference type="SMART" id="SM00530">
    <property type="entry name" value="HTH_XRE"/>
    <property type="match status" value="1"/>
</dbReference>
<evidence type="ECO:0000313" key="3">
    <source>
        <dbReference type="Proteomes" id="UP000586827"/>
    </source>
</evidence>